<evidence type="ECO:0000256" key="4">
    <source>
        <dbReference type="ARBA" id="ARBA00022452"/>
    </source>
</evidence>
<dbReference type="PANTHER" id="PTHR34501:SF9">
    <property type="entry name" value="MAJOR OUTER MEMBRANE PROTEIN P.IA"/>
    <property type="match status" value="1"/>
</dbReference>
<keyword evidence="7" id="KW-0406">Ion transport</keyword>
<comment type="subcellular location">
    <subcellularLocation>
        <location evidence="1">Cell outer membrane</location>
        <topology evidence="1">Multi-pass membrane protein</topology>
    </subcellularLocation>
</comment>
<proteinExistence type="predicted"/>
<dbReference type="InterPro" id="IPR050298">
    <property type="entry name" value="Gram-neg_bact_OMP"/>
</dbReference>
<evidence type="ECO:0000256" key="12">
    <source>
        <dbReference type="SAM" id="SignalP"/>
    </source>
</evidence>
<dbReference type="GO" id="GO:0009279">
    <property type="term" value="C:cell outer membrane"/>
    <property type="evidence" value="ECO:0007669"/>
    <property type="project" value="UniProtKB-SubCell"/>
</dbReference>
<dbReference type="RefSeq" id="WP_142817526.1">
    <property type="nucleotide sequence ID" value="NZ_CP035503.1"/>
</dbReference>
<dbReference type="Pfam" id="PF13609">
    <property type="entry name" value="Porin_4"/>
    <property type="match status" value="1"/>
</dbReference>
<keyword evidence="3" id="KW-0813">Transport</keyword>
<evidence type="ECO:0000313" key="15">
    <source>
        <dbReference type="Proteomes" id="UP000316798"/>
    </source>
</evidence>
<dbReference type="InterPro" id="IPR033900">
    <property type="entry name" value="Gram_neg_porin_domain"/>
</dbReference>
<feature type="signal peptide" evidence="12">
    <location>
        <begin position="1"/>
        <end position="19"/>
    </location>
</feature>
<keyword evidence="9" id="KW-0472">Membrane</keyword>
<dbReference type="InterPro" id="IPR002299">
    <property type="entry name" value="Porin_Neis"/>
</dbReference>
<protein>
    <submittedName>
        <fullName evidence="14">Porin</fullName>
    </submittedName>
</protein>
<keyword evidence="10" id="KW-0998">Cell outer membrane</keyword>
<evidence type="ECO:0000256" key="3">
    <source>
        <dbReference type="ARBA" id="ARBA00022448"/>
    </source>
</evidence>
<feature type="region of interest" description="Disordered" evidence="11">
    <location>
        <begin position="86"/>
        <end position="105"/>
    </location>
</feature>
<reference evidence="14 15" key="1">
    <citation type="submission" date="2019-01" db="EMBL/GenBank/DDBJ databases">
        <title>Genomic insights into a novel species Rhodoferax sp.</title>
        <authorList>
            <person name="Jin L."/>
        </authorList>
    </citation>
    <scope>NUCLEOTIDE SEQUENCE [LARGE SCALE GENOMIC DNA]</scope>
    <source>
        <strain evidence="14 15">CHu59-6-5</strain>
    </source>
</reference>
<dbReference type="GO" id="GO:0015288">
    <property type="term" value="F:porin activity"/>
    <property type="evidence" value="ECO:0007669"/>
    <property type="project" value="UniProtKB-KW"/>
</dbReference>
<dbReference type="CDD" id="cd00342">
    <property type="entry name" value="gram_neg_porins"/>
    <property type="match status" value="1"/>
</dbReference>
<keyword evidence="15" id="KW-1185">Reference proteome</keyword>
<evidence type="ECO:0000256" key="8">
    <source>
        <dbReference type="ARBA" id="ARBA00023114"/>
    </source>
</evidence>
<evidence type="ECO:0000256" key="1">
    <source>
        <dbReference type="ARBA" id="ARBA00004571"/>
    </source>
</evidence>
<dbReference type="Proteomes" id="UP000316798">
    <property type="component" value="Chromosome"/>
</dbReference>
<evidence type="ECO:0000313" key="14">
    <source>
        <dbReference type="EMBL" id="QDL36353.1"/>
    </source>
</evidence>
<comment type="subunit">
    <text evidence="2">Homotrimer.</text>
</comment>
<name>A0A515D7F2_9BURK</name>
<accession>A0A515D7F2</accession>
<dbReference type="PANTHER" id="PTHR34501">
    <property type="entry name" value="PROTEIN YDDL-RELATED"/>
    <property type="match status" value="1"/>
</dbReference>
<keyword evidence="8" id="KW-0626">Porin</keyword>
<evidence type="ECO:0000256" key="11">
    <source>
        <dbReference type="SAM" id="MobiDB-lite"/>
    </source>
</evidence>
<dbReference type="InterPro" id="IPR023614">
    <property type="entry name" value="Porin_dom_sf"/>
</dbReference>
<dbReference type="KEGG" id="rhf:EUB48_02835"/>
<evidence type="ECO:0000256" key="9">
    <source>
        <dbReference type="ARBA" id="ARBA00023136"/>
    </source>
</evidence>
<dbReference type="AlphaFoldDB" id="A0A515D7F2"/>
<dbReference type="EMBL" id="CP035503">
    <property type="protein sequence ID" value="QDL36353.1"/>
    <property type="molecule type" value="Genomic_DNA"/>
</dbReference>
<dbReference type="OrthoDB" id="6975458at2"/>
<dbReference type="GO" id="GO:0046930">
    <property type="term" value="C:pore complex"/>
    <property type="evidence" value="ECO:0007669"/>
    <property type="project" value="UniProtKB-KW"/>
</dbReference>
<feature type="chain" id="PRO_5021877438" evidence="12">
    <location>
        <begin position="20"/>
        <end position="369"/>
    </location>
</feature>
<dbReference type="PRINTS" id="PR00184">
    <property type="entry name" value="NEISSPPORIN"/>
</dbReference>
<evidence type="ECO:0000256" key="5">
    <source>
        <dbReference type="ARBA" id="ARBA00022692"/>
    </source>
</evidence>
<feature type="domain" description="Porin" evidence="13">
    <location>
        <begin position="7"/>
        <end position="335"/>
    </location>
</feature>
<keyword evidence="6 12" id="KW-0732">Signal</keyword>
<evidence type="ECO:0000256" key="7">
    <source>
        <dbReference type="ARBA" id="ARBA00023065"/>
    </source>
</evidence>
<evidence type="ECO:0000256" key="6">
    <source>
        <dbReference type="ARBA" id="ARBA00022729"/>
    </source>
</evidence>
<keyword evidence="4" id="KW-1134">Transmembrane beta strand</keyword>
<dbReference type="GO" id="GO:0006811">
    <property type="term" value="P:monoatomic ion transport"/>
    <property type="evidence" value="ECO:0007669"/>
    <property type="project" value="UniProtKB-KW"/>
</dbReference>
<feature type="compositionally biased region" description="Low complexity" evidence="11">
    <location>
        <begin position="88"/>
        <end position="99"/>
    </location>
</feature>
<organism evidence="14 15">
    <name type="scientific">Rhodoferax sediminis</name>
    <dbReference type="NCBI Taxonomy" id="2509614"/>
    <lineage>
        <taxon>Bacteria</taxon>
        <taxon>Pseudomonadati</taxon>
        <taxon>Pseudomonadota</taxon>
        <taxon>Betaproteobacteria</taxon>
        <taxon>Burkholderiales</taxon>
        <taxon>Comamonadaceae</taxon>
        <taxon>Rhodoferax</taxon>
    </lineage>
</organism>
<evidence type="ECO:0000256" key="2">
    <source>
        <dbReference type="ARBA" id="ARBA00011233"/>
    </source>
</evidence>
<sequence length="369" mass="37513">MKKSLVALAALAFVGVASAQSSVTLFGVVDAAYEHVSGSALAGSVNGLVQGANSSSRLGFRGTEDLGGGLNAGFWLEAGLNNDSGSGANTSANNQTSQNSGGGLTFNRRSTVSLAGNFGEIRLGRDYTPSFWNDTIFDPFGTVGVGAATNATIALGGANGIQTTVRSSNSIGYFLPGNLGGFYGQAMYAMGENSSNATAGGFDTSKNGNVMGGRIGYANGPLNVAASYSQTKIAALDNYKKANIGVSYDLGVVALMAQYNQEKLGAPGAFGAEKNTTWLLGLNAPVGPGNIVASYNRAKFDNNAVKADQYALGYVYNLSKRTALYGTYAHVKNNGTSANVTAGALAGNAGASGVIGSSNGFDLGLRHTF</sequence>
<keyword evidence="5" id="KW-0812">Transmembrane</keyword>
<dbReference type="Gene3D" id="2.40.160.10">
    <property type="entry name" value="Porin"/>
    <property type="match status" value="1"/>
</dbReference>
<dbReference type="SUPFAM" id="SSF56935">
    <property type="entry name" value="Porins"/>
    <property type="match status" value="1"/>
</dbReference>
<gene>
    <name evidence="14" type="ORF">EUB48_02835</name>
</gene>
<evidence type="ECO:0000256" key="10">
    <source>
        <dbReference type="ARBA" id="ARBA00023237"/>
    </source>
</evidence>
<evidence type="ECO:0000259" key="13">
    <source>
        <dbReference type="Pfam" id="PF13609"/>
    </source>
</evidence>